<accession>A0ABN3XXH5</accession>
<comment type="caution">
    <text evidence="5">The sequence shown here is derived from an EMBL/GenBank/DDBJ whole genome shotgun (WGS) entry which is preliminary data.</text>
</comment>
<proteinExistence type="predicted"/>
<keyword evidence="3" id="KW-0472">Membrane</keyword>
<sequence length="238" mass="24346">MTSRVEHTDVGAYALGLLEEDDRAAFSAHLRTCAACAAELRELSGVADALTGVGRLRDGGVTPGGRRRAEVIDLPRHRKAADRRTRRGTFVVGAAAAVTLVAGGIAAGTAFSTEDTGVMAGHSVPGPAEDAYRGGVPLAGTGTSGVAGGLVIETKGWGTHAVLELKGVKGPLECELIAVSTAGERRVVTGWAVPEKGYGVPGSPDPLYVHGGVAWEPADITRFEVRTGNGDTLLTVAV</sequence>
<dbReference type="RefSeq" id="WP_344892516.1">
    <property type="nucleotide sequence ID" value="NZ_BAAAWD010000006.1"/>
</dbReference>
<keyword evidence="6" id="KW-1185">Reference proteome</keyword>
<reference evidence="5 6" key="1">
    <citation type="journal article" date="2019" name="Int. J. Syst. Evol. Microbiol.">
        <title>The Global Catalogue of Microorganisms (GCM) 10K type strain sequencing project: providing services to taxonomists for standard genome sequencing and annotation.</title>
        <authorList>
            <consortium name="The Broad Institute Genomics Platform"/>
            <consortium name="The Broad Institute Genome Sequencing Center for Infectious Disease"/>
            <person name="Wu L."/>
            <person name="Ma J."/>
        </authorList>
    </citation>
    <scope>NUCLEOTIDE SEQUENCE [LARGE SCALE GENOMIC DNA]</scope>
    <source>
        <strain evidence="5 6">JCM 3106</strain>
    </source>
</reference>
<dbReference type="Gene3D" id="1.10.10.1320">
    <property type="entry name" value="Anti-sigma factor, zinc-finger domain"/>
    <property type="match status" value="1"/>
</dbReference>
<evidence type="ECO:0000256" key="3">
    <source>
        <dbReference type="SAM" id="Phobius"/>
    </source>
</evidence>
<keyword evidence="1" id="KW-0805">Transcription regulation</keyword>
<name>A0ABN3XXH5_9ACTN</name>
<dbReference type="Pfam" id="PF13490">
    <property type="entry name" value="zf-HC2"/>
    <property type="match status" value="1"/>
</dbReference>
<protein>
    <submittedName>
        <fullName evidence="5">Anti-sigma U factor RsuA</fullName>
    </submittedName>
</protein>
<dbReference type="EMBL" id="BAAAWD010000006">
    <property type="protein sequence ID" value="GAA3001677.1"/>
    <property type="molecule type" value="Genomic_DNA"/>
</dbReference>
<evidence type="ECO:0000256" key="1">
    <source>
        <dbReference type="ARBA" id="ARBA00023015"/>
    </source>
</evidence>
<dbReference type="Proteomes" id="UP001499930">
    <property type="component" value="Unassembled WGS sequence"/>
</dbReference>
<dbReference type="InterPro" id="IPR041916">
    <property type="entry name" value="Anti_sigma_zinc_sf"/>
</dbReference>
<keyword evidence="2" id="KW-0804">Transcription</keyword>
<evidence type="ECO:0000256" key="2">
    <source>
        <dbReference type="ARBA" id="ARBA00023163"/>
    </source>
</evidence>
<evidence type="ECO:0000259" key="4">
    <source>
        <dbReference type="Pfam" id="PF13490"/>
    </source>
</evidence>
<dbReference type="InterPro" id="IPR027383">
    <property type="entry name" value="Znf_put"/>
</dbReference>
<evidence type="ECO:0000313" key="6">
    <source>
        <dbReference type="Proteomes" id="UP001499930"/>
    </source>
</evidence>
<keyword evidence="3" id="KW-1133">Transmembrane helix</keyword>
<keyword evidence="3" id="KW-0812">Transmembrane</keyword>
<evidence type="ECO:0000313" key="5">
    <source>
        <dbReference type="EMBL" id="GAA3001677.1"/>
    </source>
</evidence>
<organism evidence="5 6">
    <name type="scientific">Streptosporangium longisporum</name>
    <dbReference type="NCBI Taxonomy" id="46187"/>
    <lineage>
        <taxon>Bacteria</taxon>
        <taxon>Bacillati</taxon>
        <taxon>Actinomycetota</taxon>
        <taxon>Actinomycetes</taxon>
        <taxon>Streptosporangiales</taxon>
        <taxon>Streptosporangiaceae</taxon>
        <taxon>Streptosporangium</taxon>
    </lineage>
</organism>
<gene>
    <name evidence="5" type="primary">rsuA</name>
    <name evidence="5" type="ORF">GCM10017559_23470</name>
</gene>
<feature type="domain" description="Putative zinc-finger" evidence="4">
    <location>
        <begin position="10"/>
        <end position="37"/>
    </location>
</feature>
<feature type="transmembrane region" description="Helical" evidence="3">
    <location>
        <begin position="88"/>
        <end position="111"/>
    </location>
</feature>